<dbReference type="InterPro" id="IPR004089">
    <property type="entry name" value="MCPsignal_dom"/>
</dbReference>
<evidence type="ECO:0000256" key="5">
    <source>
        <dbReference type="PROSITE-ProRule" id="PRU00284"/>
    </source>
</evidence>
<keyword evidence="7" id="KW-1133">Transmembrane helix</keyword>
<feature type="domain" description="T-SNARE coiled-coil homology" evidence="9">
    <location>
        <begin position="721"/>
        <end position="783"/>
    </location>
</feature>
<comment type="similarity">
    <text evidence="4">Belongs to the methyl-accepting chemotaxis (MCP) protein family.</text>
</comment>
<dbReference type="PROSITE" id="PS50192">
    <property type="entry name" value="T_SNARE"/>
    <property type="match status" value="1"/>
</dbReference>
<dbReference type="GO" id="GO:0007165">
    <property type="term" value="P:signal transduction"/>
    <property type="evidence" value="ECO:0007669"/>
    <property type="project" value="UniProtKB-KW"/>
</dbReference>
<comment type="caution">
    <text evidence="11">The sequence shown here is derived from an EMBL/GenBank/DDBJ whole genome shotgun (WGS) entry which is preliminary data.</text>
</comment>
<dbReference type="CDD" id="cd06225">
    <property type="entry name" value="HAMP"/>
    <property type="match status" value="1"/>
</dbReference>
<dbReference type="SMART" id="SM00283">
    <property type="entry name" value="MA"/>
    <property type="match status" value="1"/>
</dbReference>
<dbReference type="SMART" id="SM00304">
    <property type="entry name" value="HAMP"/>
    <property type="match status" value="3"/>
</dbReference>
<evidence type="ECO:0000259" key="9">
    <source>
        <dbReference type="PROSITE" id="PS50192"/>
    </source>
</evidence>
<evidence type="ECO:0000256" key="7">
    <source>
        <dbReference type="SAM" id="Phobius"/>
    </source>
</evidence>
<dbReference type="InterPro" id="IPR013587">
    <property type="entry name" value="Nitrate/nitrite_sensing"/>
</dbReference>
<feature type="domain" description="HAMP" evidence="10">
    <location>
        <begin position="460"/>
        <end position="512"/>
    </location>
</feature>
<name>A0A5A9W2A6_9GAMM</name>
<evidence type="ECO:0000256" key="2">
    <source>
        <dbReference type="ARBA" id="ARBA00022481"/>
    </source>
</evidence>
<feature type="coiled-coil region" evidence="6">
    <location>
        <begin position="762"/>
        <end position="807"/>
    </location>
</feature>
<feature type="domain" description="HAMP" evidence="10">
    <location>
        <begin position="522"/>
        <end position="557"/>
    </location>
</feature>
<dbReference type="GO" id="GO:0004888">
    <property type="term" value="F:transmembrane signaling receptor activity"/>
    <property type="evidence" value="ECO:0007669"/>
    <property type="project" value="TreeGrafter"/>
</dbReference>
<keyword evidence="12" id="KW-1185">Reference proteome</keyword>
<dbReference type="InterPro" id="IPR051310">
    <property type="entry name" value="MCP_chemotaxis"/>
</dbReference>
<evidence type="ECO:0000256" key="3">
    <source>
        <dbReference type="ARBA" id="ARBA00023224"/>
    </source>
</evidence>
<dbReference type="Proteomes" id="UP000325302">
    <property type="component" value="Unassembled WGS sequence"/>
</dbReference>
<evidence type="ECO:0000313" key="11">
    <source>
        <dbReference type="EMBL" id="KAA0874225.1"/>
    </source>
</evidence>
<keyword evidence="3 5" id="KW-0807">Transducer</keyword>
<dbReference type="InterPro" id="IPR000727">
    <property type="entry name" value="T_SNARE_dom"/>
</dbReference>
<evidence type="ECO:0000256" key="6">
    <source>
        <dbReference type="SAM" id="Coils"/>
    </source>
</evidence>
<accession>A0A5A9W2A6</accession>
<evidence type="ECO:0000256" key="4">
    <source>
        <dbReference type="ARBA" id="ARBA00029447"/>
    </source>
</evidence>
<evidence type="ECO:0000256" key="1">
    <source>
        <dbReference type="ARBA" id="ARBA00004370"/>
    </source>
</evidence>
<dbReference type="GO" id="GO:0006935">
    <property type="term" value="P:chemotaxis"/>
    <property type="evidence" value="ECO:0007669"/>
    <property type="project" value="TreeGrafter"/>
</dbReference>
<dbReference type="PANTHER" id="PTHR43531:SF14">
    <property type="entry name" value="METHYL-ACCEPTING CHEMOTAXIS PROTEIN I-RELATED"/>
    <property type="match status" value="1"/>
</dbReference>
<organism evidence="11 12">
    <name type="scientific">Nitrincola tapanii</name>
    <dbReference type="NCBI Taxonomy" id="1708751"/>
    <lineage>
        <taxon>Bacteria</taxon>
        <taxon>Pseudomonadati</taxon>
        <taxon>Pseudomonadota</taxon>
        <taxon>Gammaproteobacteria</taxon>
        <taxon>Oceanospirillales</taxon>
        <taxon>Oceanospirillaceae</taxon>
        <taxon>Nitrincola</taxon>
    </lineage>
</organism>
<reference evidence="11 12" key="1">
    <citation type="submission" date="2019-03" db="EMBL/GenBank/DDBJ databases">
        <title>Nitrincola sp. nov. isolated from an Indian soda lake.</title>
        <authorList>
            <person name="Joshi A."/>
            <person name="Thite S.V."/>
            <person name="Joseph N."/>
            <person name="Dhotre D."/>
            <person name="Moorthy M."/>
            <person name="Shouche Y.S."/>
        </authorList>
    </citation>
    <scope>NUCLEOTIDE SEQUENCE [LARGE SCALE GENOMIC DNA]</scope>
    <source>
        <strain evidence="11 12">MEB193</strain>
    </source>
</reference>
<feature type="coiled-coil region" evidence="6">
    <location>
        <begin position="581"/>
        <end position="618"/>
    </location>
</feature>
<feature type="domain" description="HAMP" evidence="10">
    <location>
        <begin position="327"/>
        <end position="380"/>
    </location>
</feature>
<dbReference type="CDD" id="cd11386">
    <property type="entry name" value="MCP_signal"/>
    <property type="match status" value="1"/>
</dbReference>
<dbReference type="EMBL" id="SMRS01000007">
    <property type="protein sequence ID" value="KAA0874225.1"/>
    <property type="molecule type" value="Genomic_DNA"/>
</dbReference>
<gene>
    <name evidence="11" type="ORF">E1H14_10670</name>
</gene>
<dbReference type="Pfam" id="PF08376">
    <property type="entry name" value="NIT"/>
    <property type="match status" value="1"/>
</dbReference>
<comment type="subcellular location">
    <subcellularLocation>
        <location evidence="1">Membrane</location>
    </subcellularLocation>
</comment>
<evidence type="ECO:0000259" key="8">
    <source>
        <dbReference type="PROSITE" id="PS50111"/>
    </source>
</evidence>
<keyword evidence="2" id="KW-0488">Methylation</keyword>
<evidence type="ECO:0000259" key="10">
    <source>
        <dbReference type="PROSITE" id="PS50885"/>
    </source>
</evidence>
<feature type="domain" description="Methyl-accepting transducer" evidence="8">
    <location>
        <begin position="562"/>
        <end position="791"/>
    </location>
</feature>
<sequence length="821" mass="87767">MTITRKLNIALAILVLCIVAAIGAHIWNAQKIKTDMANMQIVLDIGNRVSAVVHELQKERGLTAGYLASRGAINRDAVIVQRQDSDRAIEALRLRLNAVQIDTLPTAQAGYITAFNEALQRLPGVREEATALRIAPPDMLSFYTSSITQGLGFLDGTVPVADIALISRAMFLLAEAKEAAGLERATGNVGFAAGRFTVEGFVRYIELGAIQQNKLHEFSQLVSPSLREALESIQKSEAFQRVALMRDNARQRYGTDQAMDYTSADWFATTTLRIDALKALEDQVAAELLRMGDQSLTDSVQTIGLLVALALSVLAIVLWVLVGVIQRGVSQPLNAMVATITQVSNSAQFKVSLPDQAQDEIGSVARALNRLLAQTDQALQEANHTVAAIAAADFSQRMQGDYPGDLNALKEGVNASAESVSFMMDELGKVMSALHQGQFDIRMDPRVPPAFSARVEAALKSLDGVLNKVNQVMVAMAAGNFEQRVDVEARGDLQTLKQSINASMDSLENAFDDIMRVVVAQSQGDLTQTIDADYPGELGVVKDAVNTTVQQLHLLVGEIVEAVDAISTASSEIAAGNTDLSQRTEEQASSLEETASSLEELTATVKQNADNAREANQLAKSASDVAEMGGDKARDVVATMHSIAASSHKISEITTLIDGIAFQTNILALNAAVEAARAGEQGRGFAVVAGEVRALAQRSAAAAKEIKDLIVESVETVNEGSQLVEATGKTIEQIVTSVKRVTDIMSEISAASDEQSQGIEQVNQAVTQMDDVTQQNAALVEQAAAAAESLEEQAEGLKQAVSRFRLDAQAGIESRALPYLS</sequence>
<keyword evidence="7" id="KW-0812">Transmembrane</keyword>
<dbReference type="PROSITE" id="PS50111">
    <property type="entry name" value="CHEMOTAXIS_TRANSDUC_2"/>
    <property type="match status" value="1"/>
</dbReference>
<dbReference type="OrthoDB" id="9765776at2"/>
<proteinExistence type="inferred from homology"/>
<dbReference type="SUPFAM" id="SSF58104">
    <property type="entry name" value="Methyl-accepting chemotaxis protein (MCP) signaling domain"/>
    <property type="match status" value="1"/>
</dbReference>
<dbReference type="InterPro" id="IPR003660">
    <property type="entry name" value="HAMP_dom"/>
</dbReference>
<dbReference type="AlphaFoldDB" id="A0A5A9W2A6"/>
<protein>
    <submittedName>
        <fullName evidence="11">HAMP domain-containing protein</fullName>
    </submittedName>
</protein>
<dbReference type="Pfam" id="PF00672">
    <property type="entry name" value="HAMP"/>
    <property type="match status" value="2"/>
</dbReference>
<keyword evidence="7" id="KW-0472">Membrane</keyword>
<dbReference type="RefSeq" id="WP_149391457.1">
    <property type="nucleotide sequence ID" value="NZ_SMRS01000007.1"/>
</dbReference>
<dbReference type="GO" id="GO:0005886">
    <property type="term" value="C:plasma membrane"/>
    <property type="evidence" value="ECO:0007669"/>
    <property type="project" value="TreeGrafter"/>
</dbReference>
<evidence type="ECO:0000313" key="12">
    <source>
        <dbReference type="Proteomes" id="UP000325302"/>
    </source>
</evidence>
<dbReference type="PANTHER" id="PTHR43531">
    <property type="entry name" value="PROTEIN ICFG"/>
    <property type="match status" value="1"/>
</dbReference>
<keyword evidence="6" id="KW-0175">Coiled coil</keyword>
<dbReference type="Gene3D" id="1.10.287.950">
    <property type="entry name" value="Methyl-accepting chemotaxis protein"/>
    <property type="match status" value="1"/>
</dbReference>
<dbReference type="PROSITE" id="PS50885">
    <property type="entry name" value="HAMP"/>
    <property type="match status" value="3"/>
</dbReference>
<dbReference type="Pfam" id="PF00015">
    <property type="entry name" value="MCPsignal"/>
    <property type="match status" value="1"/>
</dbReference>
<dbReference type="FunFam" id="1.10.287.950:FF:000001">
    <property type="entry name" value="Methyl-accepting chemotaxis sensory transducer"/>
    <property type="match status" value="1"/>
</dbReference>
<feature type="transmembrane region" description="Helical" evidence="7">
    <location>
        <begin position="303"/>
        <end position="325"/>
    </location>
</feature>
<dbReference type="Gene3D" id="1.20.120.1530">
    <property type="match status" value="2"/>
</dbReference>